<dbReference type="EMBL" id="JAJLJH010000002">
    <property type="protein sequence ID" value="MCK9686466.1"/>
    <property type="molecule type" value="Genomic_DNA"/>
</dbReference>
<dbReference type="Proteomes" id="UP001139353">
    <property type="component" value="Unassembled WGS sequence"/>
</dbReference>
<keyword evidence="1" id="KW-0812">Transmembrane</keyword>
<keyword evidence="1" id="KW-1133">Transmembrane helix</keyword>
<evidence type="ECO:0000313" key="2">
    <source>
        <dbReference type="EMBL" id="MCK9686466.1"/>
    </source>
</evidence>
<evidence type="ECO:0000256" key="1">
    <source>
        <dbReference type="SAM" id="Phobius"/>
    </source>
</evidence>
<protein>
    <submittedName>
        <fullName evidence="2">Uncharacterized protein</fullName>
    </submittedName>
</protein>
<sequence>MYDQLDQVPGAMEIEDRPGQARRVGLSDAVFYAGCFALALLPATLAGVLLYDFIGEPMLFLIAVVVFTWVVTTVALVKIAGPMLRCRAIVAAGGLVSVAMCSLFLLD</sequence>
<gene>
    <name evidence="2" type="ORF">LPC04_12185</name>
</gene>
<accession>A0A9X1YQT7</accession>
<feature type="transmembrane region" description="Helical" evidence="1">
    <location>
        <begin position="89"/>
        <end position="106"/>
    </location>
</feature>
<feature type="transmembrane region" description="Helical" evidence="1">
    <location>
        <begin position="29"/>
        <end position="51"/>
    </location>
</feature>
<comment type="caution">
    <text evidence="2">The sequence shown here is derived from an EMBL/GenBank/DDBJ whole genome shotgun (WGS) entry which is preliminary data.</text>
</comment>
<dbReference type="AlphaFoldDB" id="A0A9X1YQT7"/>
<dbReference type="RefSeq" id="WP_275682490.1">
    <property type="nucleotide sequence ID" value="NZ_JAJLJH010000002.1"/>
</dbReference>
<name>A0A9X1YQT7_9BURK</name>
<keyword evidence="3" id="KW-1185">Reference proteome</keyword>
<feature type="transmembrane region" description="Helical" evidence="1">
    <location>
        <begin position="57"/>
        <end position="77"/>
    </location>
</feature>
<keyword evidence="1" id="KW-0472">Membrane</keyword>
<reference evidence="2" key="1">
    <citation type="submission" date="2021-11" db="EMBL/GenBank/DDBJ databases">
        <title>BS-T2-15 a new species belonging to the Comamonadaceae family isolated from the soil of a French oak forest.</title>
        <authorList>
            <person name="Mieszkin S."/>
            <person name="Alain K."/>
        </authorList>
    </citation>
    <scope>NUCLEOTIDE SEQUENCE</scope>
    <source>
        <strain evidence="2">BS-T2-15</strain>
    </source>
</reference>
<evidence type="ECO:0000313" key="3">
    <source>
        <dbReference type="Proteomes" id="UP001139353"/>
    </source>
</evidence>
<proteinExistence type="predicted"/>
<organism evidence="2 3">
    <name type="scientific">Scleromatobacter humisilvae</name>
    <dbReference type="NCBI Taxonomy" id="2897159"/>
    <lineage>
        <taxon>Bacteria</taxon>
        <taxon>Pseudomonadati</taxon>
        <taxon>Pseudomonadota</taxon>
        <taxon>Betaproteobacteria</taxon>
        <taxon>Burkholderiales</taxon>
        <taxon>Sphaerotilaceae</taxon>
        <taxon>Scleromatobacter</taxon>
    </lineage>
</organism>